<organism evidence="1 2">
    <name type="scientific">Paramuricea clavata</name>
    <name type="common">Red gorgonian</name>
    <name type="synonym">Violescent sea-whip</name>
    <dbReference type="NCBI Taxonomy" id="317549"/>
    <lineage>
        <taxon>Eukaryota</taxon>
        <taxon>Metazoa</taxon>
        <taxon>Cnidaria</taxon>
        <taxon>Anthozoa</taxon>
        <taxon>Octocorallia</taxon>
        <taxon>Malacalcyonacea</taxon>
        <taxon>Plexauridae</taxon>
        <taxon>Paramuricea</taxon>
    </lineage>
</organism>
<gene>
    <name evidence="1" type="ORF">PACLA_8A082394</name>
</gene>
<dbReference type="EMBL" id="CACRXK020011821">
    <property type="protein sequence ID" value="CAB4022132.1"/>
    <property type="molecule type" value="Genomic_DNA"/>
</dbReference>
<comment type="caution">
    <text evidence="1">The sequence shown here is derived from an EMBL/GenBank/DDBJ whole genome shotgun (WGS) entry which is preliminary data.</text>
</comment>
<evidence type="ECO:0000313" key="2">
    <source>
        <dbReference type="Proteomes" id="UP001152795"/>
    </source>
</evidence>
<name>A0A6S7K102_PARCT</name>
<evidence type="ECO:0000313" key="1">
    <source>
        <dbReference type="EMBL" id="CAB4022132.1"/>
    </source>
</evidence>
<proteinExistence type="predicted"/>
<keyword evidence="2" id="KW-1185">Reference proteome</keyword>
<accession>A0A6S7K102</accession>
<reference evidence="1" key="1">
    <citation type="submission" date="2020-04" db="EMBL/GenBank/DDBJ databases">
        <authorList>
            <person name="Alioto T."/>
            <person name="Alioto T."/>
            <person name="Gomez Garrido J."/>
        </authorList>
    </citation>
    <scope>NUCLEOTIDE SEQUENCE</scope>
    <source>
        <strain evidence="1">A484AB</strain>
    </source>
</reference>
<dbReference type="AlphaFoldDB" id="A0A6S7K102"/>
<protein>
    <submittedName>
        <fullName evidence="1">Uncharacterized protein</fullName>
    </submittedName>
</protein>
<dbReference type="Proteomes" id="UP001152795">
    <property type="component" value="Unassembled WGS sequence"/>
</dbReference>
<feature type="non-terminal residue" evidence="1">
    <location>
        <position position="1"/>
    </location>
</feature>
<sequence>LLDVCRFFAFHPGQKFSSELFILAHLSSSLVKWTQNCPNIQKISKNEDSALRKCDLENFFGKIMAKRNKEKLYEKLREFYLETVHNSR</sequence>